<comment type="caution">
    <text evidence="1">The sequence shown here is derived from an EMBL/GenBank/DDBJ whole genome shotgun (WGS) entry which is preliminary data.</text>
</comment>
<gene>
    <name evidence="1" type="ORF">Asi03nite_20100</name>
</gene>
<dbReference type="EMBL" id="BOMW01000019">
    <property type="protein sequence ID" value="GIF04472.1"/>
    <property type="molecule type" value="Genomic_DNA"/>
</dbReference>
<evidence type="ECO:0000313" key="1">
    <source>
        <dbReference type="EMBL" id="GIF04472.1"/>
    </source>
</evidence>
<dbReference type="Proteomes" id="UP000629619">
    <property type="component" value="Unassembled WGS sequence"/>
</dbReference>
<organism evidence="1 2">
    <name type="scientific">Actinoplanes siamensis</name>
    <dbReference type="NCBI Taxonomy" id="1223317"/>
    <lineage>
        <taxon>Bacteria</taxon>
        <taxon>Bacillati</taxon>
        <taxon>Actinomycetota</taxon>
        <taxon>Actinomycetes</taxon>
        <taxon>Micromonosporales</taxon>
        <taxon>Micromonosporaceae</taxon>
        <taxon>Actinoplanes</taxon>
    </lineage>
</organism>
<reference evidence="1" key="1">
    <citation type="submission" date="2021-01" db="EMBL/GenBank/DDBJ databases">
        <title>Whole genome shotgun sequence of Actinoplanes siamensis NBRC 109076.</title>
        <authorList>
            <person name="Komaki H."/>
            <person name="Tamura T."/>
        </authorList>
    </citation>
    <scope>NUCLEOTIDE SEQUENCE</scope>
    <source>
        <strain evidence="1">NBRC 109076</strain>
    </source>
</reference>
<accession>A0A919N4Y5</accession>
<name>A0A919N4Y5_9ACTN</name>
<protein>
    <submittedName>
        <fullName evidence="1">Uncharacterized protein</fullName>
    </submittedName>
</protein>
<dbReference type="AlphaFoldDB" id="A0A919N4Y5"/>
<dbReference type="RefSeq" id="WP_203678265.1">
    <property type="nucleotide sequence ID" value="NZ_BOMW01000019.1"/>
</dbReference>
<keyword evidence="2" id="KW-1185">Reference proteome</keyword>
<proteinExistence type="predicted"/>
<evidence type="ECO:0000313" key="2">
    <source>
        <dbReference type="Proteomes" id="UP000629619"/>
    </source>
</evidence>
<sequence length="123" mass="13219">MGNYVSITSSPSELINVADRLRDRGIALAETAGGIERDIRAHESGTFPSDQYTDAFVHDKYHQPVPGADGEDKPAHLAVSESGVISGRQLQKVGEYVSRAMVDYDVTDLDNAGQINTATRVAS</sequence>